<evidence type="ECO:0000256" key="1">
    <source>
        <dbReference type="SAM" id="MobiDB-lite"/>
    </source>
</evidence>
<feature type="compositionally biased region" description="Low complexity" evidence="1">
    <location>
        <begin position="169"/>
        <end position="188"/>
    </location>
</feature>
<gene>
    <name evidence="2" type="ORF">CROE0942_LOCUS15341</name>
</gene>
<proteinExistence type="predicted"/>
<dbReference type="EMBL" id="HBET01022392">
    <property type="protein sequence ID" value="CAD8570961.1"/>
    <property type="molecule type" value="Transcribed_RNA"/>
</dbReference>
<feature type="compositionally biased region" description="Acidic residues" evidence="1">
    <location>
        <begin position="112"/>
        <end position="127"/>
    </location>
</feature>
<feature type="region of interest" description="Disordered" evidence="1">
    <location>
        <begin position="277"/>
        <end position="310"/>
    </location>
</feature>
<evidence type="ECO:0000313" key="2">
    <source>
        <dbReference type="EMBL" id="CAD8570961.1"/>
    </source>
</evidence>
<accession>A0A7S0K5L6</accession>
<dbReference type="AlphaFoldDB" id="A0A7S0K5L6"/>
<feature type="compositionally biased region" description="Basic residues" evidence="1">
    <location>
        <begin position="277"/>
        <end position="295"/>
    </location>
</feature>
<organism evidence="2">
    <name type="scientific">Cafeteria roenbergensis</name>
    <name type="common">Marine flagellate</name>
    <dbReference type="NCBI Taxonomy" id="33653"/>
    <lineage>
        <taxon>Eukaryota</taxon>
        <taxon>Sar</taxon>
        <taxon>Stramenopiles</taxon>
        <taxon>Bigyra</taxon>
        <taxon>Opalozoa</taxon>
        <taxon>Bicosoecida</taxon>
        <taxon>Cafeteriaceae</taxon>
        <taxon>Cafeteria</taxon>
    </lineage>
</organism>
<protein>
    <submittedName>
        <fullName evidence="2">Uncharacterized protein</fullName>
    </submittedName>
</protein>
<sequence length="310" mass="31058">MTPGSLCARSPVLGHQSPSEQTAAADGPTRGDSGAPQARAPGAAGAALPRMPQCTSPQLGEPRGIVRGLERYGGRQSCGADGADVSRRGSSSSLELGWVARNGRRGGGGCQDEADDGDEDASSDEYDAGGCMGRNGSPDHTFSRSKRSRMSVEADDGACTSTPTALPRASGSGSASSAAATTGTGRPVIAPPPVPAAGADPTTDFDSGPASATASPAGAARRPTTSTRILDCLPGAPDSCAASLARRRHAAWPNAPVPPSTATVNTREELMAGARRSFHAHGTRAKPGRACKRAGPKADKAAHQDAAASV</sequence>
<feature type="compositionally biased region" description="Low complexity" evidence="1">
    <location>
        <begin position="88"/>
        <end position="97"/>
    </location>
</feature>
<feature type="compositionally biased region" description="Low complexity" evidence="1">
    <location>
        <begin position="34"/>
        <end position="49"/>
    </location>
</feature>
<feature type="compositionally biased region" description="Low complexity" evidence="1">
    <location>
        <begin position="196"/>
        <end position="225"/>
    </location>
</feature>
<feature type="region of interest" description="Disordered" evidence="1">
    <location>
        <begin position="1"/>
        <end position="229"/>
    </location>
</feature>
<name>A0A7S0K5L6_CAFRO</name>
<reference evidence="2" key="1">
    <citation type="submission" date="2021-01" db="EMBL/GenBank/DDBJ databases">
        <authorList>
            <person name="Corre E."/>
            <person name="Pelletier E."/>
            <person name="Niang G."/>
            <person name="Scheremetjew M."/>
            <person name="Finn R."/>
            <person name="Kale V."/>
            <person name="Holt S."/>
            <person name="Cochrane G."/>
            <person name="Meng A."/>
            <person name="Brown T."/>
            <person name="Cohen L."/>
        </authorList>
    </citation>
    <scope>NUCLEOTIDE SEQUENCE</scope>
    <source>
        <strain evidence="2">E4-10</strain>
    </source>
</reference>